<dbReference type="PROSITE" id="PS51257">
    <property type="entry name" value="PROKAR_LIPOPROTEIN"/>
    <property type="match status" value="1"/>
</dbReference>
<keyword evidence="2" id="KW-1185">Reference proteome</keyword>
<dbReference type="AlphaFoldDB" id="A0A934X1E7"/>
<dbReference type="Proteomes" id="UP000611723">
    <property type="component" value="Unassembled WGS sequence"/>
</dbReference>
<protein>
    <submittedName>
        <fullName evidence="1">Uncharacterized protein</fullName>
    </submittedName>
</protein>
<accession>A0A934X1E7</accession>
<dbReference type="RefSeq" id="WP_201432404.1">
    <property type="nucleotide sequence ID" value="NZ_JAEQBW010000010.1"/>
</dbReference>
<gene>
    <name evidence="1" type="ORF">JKA74_16850</name>
</gene>
<sequence>MRKPFLLGILILSFLACNSERKEDVKNKSKIENSITDKIRVLNFGSIHLSGSTDAHSSITDINNPTVKADIKLIVDRLVDFKPTIICVEIPPESTGFINETYQKYKNDQSNRINYSEEVNVIGLEVARLSGTKKIYGIDNPIGFDYPSLISIANQKASDSLYVQSIMDKYEKVNKEPLLEQYREINTKEYKAETFDFYNFLATMHTPGNFEGSDIIAEFYKRNLRMYTNFSDIPLTKDDRVLIIMGATHTAYFDIFIGNSPKYMLENTAKYTNYEKTR</sequence>
<dbReference type="Pfam" id="PF18950">
    <property type="entry name" value="DUF5694"/>
    <property type="match status" value="1"/>
</dbReference>
<dbReference type="EMBL" id="JAEQBW010000010">
    <property type="protein sequence ID" value="MBK6266717.1"/>
    <property type="molecule type" value="Genomic_DNA"/>
</dbReference>
<reference evidence="1" key="1">
    <citation type="submission" date="2021-01" db="EMBL/GenBank/DDBJ databases">
        <title>Marivirga aurantiaca sp. nov., isolated from intertidal surface sediments.</title>
        <authorList>
            <person name="Zhang M."/>
        </authorList>
    </citation>
    <scope>NUCLEOTIDE SEQUENCE</scope>
    <source>
        <strain evidence="1">S37H4</strain>
    </source>
</reference>
<name>A0A934X1E7_9BACT</name>
<organism evidence="1 2">
    <name type="scientific">Marivirga aurantiaca</name>
    <dbReference type="NCBI Taxonomy" id="2802615"/>
    <lineage>
        <taxon>Bacteria</taxon>
        <taxon>Pseudomonadati</taxon>
        <taxon>Bacteroidota</taxon>
        <taxon>Cytophagia</taxon>
        <taxon>Cytophagales</taxon>
        <taxon>Marivirgaceae</taxon>
        <taxon>Marivirga</taxon>
    </lineage>
</organism>
<comment type="caution">
    <text evidence="1">The sequence shown here is derived from an EMBL/GenBank/DDBJ whole genome shotgun (WGS) entry which is preliminary data.</text>
</comment>
<dbReference type="InterPro" id="IPR043749">
    <property type="entry name" value="DUF5694"/>
</dbReference>
<evidence type="ECO:0000313" key="1">
    <source>
        <dbReference type="EMBL" id="MBK6266717.1"/>
    </source>
</evidence>
<proteinExistence type="predicted"/>
<evidence type="ECO:0000313" key="2">
    <source>
        <dbReference type="Proteomes" id="UP000611723"/>
    </source>
</evidence>